<evidence type="ECO:0000313" key="1">
    <source>
        <dbReference type="EMBL" id="OIJ67662.1"/>
    </source>
</evidence>
<dbReference type="RefSeq" id="WP_046584048.1">
    <property type="nucleotide sequence ID" value="NZ_LAVA02000024.1"/>
</dbReference>
<accession>A0A1J4P2K0</accession>
<protein>
    <submittedName>
        <fullName evidence="1">Uncharacterized protein</fullName>
    </submittedName>
</protein>
<gene>
    <name evidence="1" type="ORF">WN71_012095</name>
</gene>
<evidence type="ECO:0000313" key="2">
    <source>
        <dbReference type="Proteomes" id="UP000034196"/>
    </source>
</evidence>
<name>A0A1J4P2K0_9ACTN</name>
<sequence length="63" mass="6856">MNTFDTTARLAALHHADLHAEAAAYRLAAETKAPGEIRRRVGWTLVEIGLRMAATQRPTTALA</sequence>
<dbReference type="Proteomes" id="UP000034196">
    <property type="component" value="Unassembled WGS sequence"/>
</dbReference>
<comment type="caution">
    <text evidence="1">The sequence shown here is derived from an EMBL/GenBank/DDBJ whole genome shotgun (WGS) entry which is preliminary data.</text>
</comment>
<reference evidence="1" key="1">
    <citation type="submission" date="2016-10" db="EMBL/GenBank/DDBJ databases">
        <title>Genome sequence of Streptomyces mangrovisoli MUSC 149.</title>
        <authorList>
            <person name="Lee L.-H."/>
            <person name="Ser H.-L."/>
        </authorList>
    </citation>
    <scope>NUCLEOTIDE SEQUENCE [LARGE SCALE GENOMIC DNA]</scope>
    <source>
        <strain evidence="1">MUSC 149</strain>
    </source>
</reference>
<dbReference type="EMBL" id="LAVA02000024">
    <property type="protein sequence ID" value="OIJ67662.1"/>
    <property type="molecule type" value="Genomic_DNA"/>
</dbReference>
<keyword evidence="2" id="KW-1185">Reference proteome</keyword>
<proteinExistence type="predicted"/>
<dbReference type="STRING" id="1428628.WN71_012095"/>
<dbReference type="AlphaFoldDB" id="A0A1J4P2K0"/>
<dbReference type="OrthoDB" id="4336008at2"/>
<organism evidence="1 2">
    <name type="scientific">Streptomyces mangrovisoli</name>
    <dbReference type="NCBI Taxonomy" id="1428628"/>
    <lineage>
        <taxon>Bacteria</taxon>
        <taxon>Bacillati</taxon>
        <taxon>Actinomycetota</taxon>
        <taxon>Actinomycetes</taxon>
        <taxon>Kitasatosporales</taxon>
        <taxon>Streptomycetaceae</taxon>
        <taxon>Streptomyces</taxon>
    </lineage>
</organism>